<evidence type="ECO:0000256" key="6">
    <source>
        <dbReference type="ARBA" id="ARBA00022795"/>
    </source>
</evidence>
<dbReference type="GO" id="GO:0044781">
    <property type="term" value="P:bacterial-type flagellum organization"/>
    <property type="evidence" value="ECO:0007669"/>
    <property type="project" value="UniProtKB-UniRule"/>
</dbReference>
<proteinExistence type="inferred from homology"/>
<dbReference type="PRINTS" id="PR00951">
    <property type="entry name" value="FLGBIOSNFLIP"/>
</dbReference>
<dbReference type="AlphaFoldDB" id="A0A3G2R4W5"/>
<dbReference type="KEGG" id="bacg:D2962_07450"/>
<dbReference type="PANTHER" id="PTHR30587:SF0">
    <property type="entry name" value="FLAGELLAR BIOSYNTHETIC PROTEIN FLIP"/>
    <property type="match status" value="1"/>
</dbReference>
<dbReference type="EMBL" id="CP033169">
    <property type="protein sequence ID" value="AYO30480.1"/>
    <property type="molecule type" value="Genomic_DNA"/>
</dbReference>
<evidence type="ECO:0000256" key="12">
    <source>
        <dbReference type="RuleBase" id="RU362069"/>
    </source>
</evidence>
<dbReference type="PRINTS" id="PR01302">
    <property type="entry name" value="TYPE3IMPPROT"/>
</dbReference>
<evidence type="ECO:0000256" key="7">
    <source>
        <dbReference type="ARBA" id="ARBA00022927"/>
    </source>
</evidence>
<evidence type="ECO:0000256" key="2">
    <source>
        <dbReference type="ARBA" id="ARBA00021714"/>
    </source>
</evidence>
<keyword evidence="13" id="KW-0969">Cilium</keyword>
<keyword evidence="7 12" id="KW-0653">Protein transport</keyword>
<protein>
    <recommendedName>
        <fullName evidence="2 12">Flagellar biosynthetic protein FliP</fullName>
    </recommendedName>
</protein>
<feature type="transmembrane region" description="Helical" evidence="12">
    <location>
        <begin position="234"/>
        <end position="254"/>
    </location>
</feature>
<keyword evidence="13" id="KW-0966">Cell projection</keyword>
<dbReference type="PROSITE" id="PS01061">
    <property type="entry name" value="FLIP_2"/>
    <property type="match status" value="1"/>
</dbReference>
<dbReference type="RefSeq" id="WP_122014617.1">
    <property type="nucleotide sequence ID" value="NZ_CP033169.1"/>
</dbReference>
<evidence type="ECO:0000256" key="9">
    <source>
        <dbReference type="ARBA" id="ARBA00023136"/>
    </source>
</evidence>
<evidence type="ECO:0000256" key="4">
    <source>
        <dbReference type="ARBA" id="ARBA00022475"/>
    </source>
</evidence>
<reference evidence="13 14" key="1">
    <citation type="submission" date="2018-10" db="EMBL/GenBank/DDBJ databases">
        <authorList>
            <person name="Zhang X."/>
        </authorList>
    </citation>
    <scope>NUCLEOTIDE SEQUENCE [LARGE SCALE GENOMIC DNA]</scope>
    <source>
        <strain evidence="13 14">SK-G1</strain>
    </source>
</reference>
<accession>A0A3G2R4W5</accession>
<keyword evidence="3 12" id="KW-0813">Transport</keyword>
<dbReference type="NCBIfam" id="NF009438">
    <property type="entry name" value="PRK12797.1"/>
    <property type="match status" value="1"/>
</dbReference>
<dbReference type="InterPro" id="IPR005838">
    <property type="entry name" value="T3SS_IM_P"/>
</dbReference>
<name>A0A3G2R4W5_9FIRM</name>
<dbReference type="GO" id="GO:0009425">
    <property type="term" value="C:bacterial-type flagellum basal body"/>
    <property type="evidence" value="ECO:0007669"/>
    <property type="project" value="UniProtKB-SubCell"/>
</dbReference>
<organism evidence="13 14">
    <name type="scientific">Biomaibacter acetigenes</name>
    <dbReference type="NCBI Taxonomy" id="2316383"/>
    <lineage>
        <taxon>Bacteria</taxon>
        <taxon>Bacillati</taxon>
        <taxon>Bacillota</taxon>
        <taxon>Clostridia</taxon>
        <taxon>Thermosediminibacterales</taxon>
        <taxon>Tepidanaerobacteraceae</taxon>
        <taxon>Biomaibacter</taxon>
    </lineage>
</organism>
<evidence type="ECO:0000313" key="14">
    <source>
        <dbReference type="Proteomes" id="UP000280960"/>
    </source>
</evidence>
<keyword evidence="10" id="KW-0975">Bacterial flagellum</keyword>
<dbReference type="PROSITE" id="PS01060">
    <property type="entry name" value="FLIP_1"/>
    <property type="match status" value="1"/>
</dbReference>
<evidence type="ECO:0000256" key="8">
    <source>
        <dbReference type="ARBA" id="ARBA00022989"/>
    </source>
</evidence>
<comment type="similarity">
    <text evidence="1 12">Belongs to the FliP/MopC/SpaP family.</text>
</comment>
<comment type="caution">
    <text evidence="12">Lacks conserved residue(s) required for the propagation of feature annotation.</text>
</comment>
<dbReference type="Pfam" id="PF00813">
    <property type="entry name" value="FliP"/>
    <property type="match status" value="1"/>
</dbReference>
<feature type="transmembrane region" description="Helical" evidence="12">
    <location>
        <begin position="198"/>
        <end position="222"/>
    </location>
</feature>
<keyword evidence="13" id="KW-0282">Flagellum</keyword>
<keyword evidence="8 12" id="KW-1133">Transmembrane helix</keyword>
<evidence type="ECO:0000256" key="1">
    <source>
        <dbReference type="ARBA" id="ARBA00006257"/>
    </source>
</evidence>
<keyword evidence="6 12" id="KW-1005">Bacterial flagellum biogenesis</keyword>
<dbReference type="Proteomes" id="UP000280960">
    <property type="component" value="Chromosome"/>
</dbReference>
<dbReference type="GO" id="GO:0005886">
    <property type="term" value="C:plasma membrane"/>
    <property type="evidence" value="ECO:0007669"/>
    <property type="project" value="UniProtKB-SubCell"/>
</dbReference>
<gene>
    <name evidence="12 13" type="primary">fliP</name>
    <name evidence="13" type="ORF">D2962_07450</name>
</gene>
<dbReference type="NCBIfam" id="TIGR01103">
    <property type="entry name" value="fliP"/>
    <property type="match status" value="1"/>
</dbReference>
<dbReference type="GO" id="GO:0009306">
    <property type="term" value="P:protein secretion"/>
    <property type="evidence" value="ECO:0007669"/>
    <property type="project" value="UniProtKB-UniRule"/>
</dbReference>
<sequence>MNKNEKLIFKTILLTVFFLSFGKGLLAAPEIPIPSFQFIQPAKSPAETAVTLQIILLLTVLSLAPSLLIMMTSFTRIIVVLSFVRNGLGTQQVPPNQVLIGLALFMTVFVMAPVWSNINTEALQPYMNHQIGTEEALKRAQIPLRNFMFKQTREKDLALFTHYAKLQKDIKTLDDIPTYVLIPAFIISELKTAFQMGFVVFIPFLVIDMIVSSTLMSMGMLMLPPVMISLPFKILLFVMVDGWNIVVNSLLAGFH</sequence>
<evidence type="ECO:0000256" key="10">
    <source>
        <dbReference type="ARBA" id="ARBA00023143"/>
    </source>
</evidence>
<comment type="function">
    <text evidence="12">Plays a role in the flagellum-specific transport system.</text>
</comment>
<dbReference type="PANTHER" id="PTHR30587">
    <property type="entry name" value="FLAGELLAR BIOSYNTHETIC PROTEIN FLIP"/>
    <property type="match status" value="1"/>
</dbReference>
<keyword evidence="4 12" id="KW-1003">Cell membrane</keyword>
<keyword evidence="14" id="KW-1185">Reference proteome</keyword>
<keyword evidence="9 12" id="KW-0472">Membrane</keyword>
<keyword evidence="11 12" id="KW-1006">Bacterial flagellum protein export</keyword>
<keyword evidence="5 12" id="KW-0812">Transmembrane</keyword>
<dbReference type="InterPro" id="IPR005837">
    <property type="entry name" value="FliP"/>
</dbReference>
<evidence type="ECO:0000256" key="5">
    <source>
        <dbReference type="ARBA" id="ARBA00022692"/>
    </source>
</evidence>
<evidence type="ECO:0000313" key="13">
    <source>
        <dbReference type="EMBL" id="AYO30480.1"/>
    </source>
</evidence>
<evidence type="ECO:0000256" key="11">
    <source>
        <dbReference type="ARBA" id="ARBA00023225"/>
    </source>
</evidence>
<comment type="subcellular location">
    <subcellularLocation>
        <location evidence="12">Cell membrane</location>
        <topology evidence="12">Multi-pass membrane protein</topology>
    </subcellularLocation>
    <subcellularLocation>
        <location evidence="12">Bacterial flagellum basal body</location>
    </subcellularLocation>
</comment>
<evidence type="ECO:0000256" key="3">
    <source>
        <dbReference type="ARBA" id="ARBA00022448"/>
    </source>
</evidence>
<feature type="transmembrane region" description="Helical" evidence="12">
    <location>
        <begin position="51"/>
        <end position="84"/>
    </location>
</feature>